<feature type="region of interest" description="Disordered" evidence="1">
    <location>
        <begin position="227"/>
        <end position="251"/>
    </location>
</feature>
<evidence type="ECO:0000313" key="2">
    <source>
        <dbReference type="EMBL" id="PQO28198.1"/>
    </source>
</evidence>
<dbReference type="AlphaFoldDB" id="A0A2S8F7S0"/>
<comment type="caution">
    <text evidence="2">The sequence shown here is derived from an EMBL/GenBank/DDBJ whole genome shotgun (WGS) entry which is preliminary data.</text>
</comment>
<proteinExistence type="predicted"/>
<name>A0A2S8F7S0_9BACT</name>
<dbReference type="Proteomes" id="UP000239388">
    <property type="component" value="Unassembled WGS sequence"/>
</dbReference>
<dbReference type="RefSeq" id="WP_105358558.1">
    <property type="nucleotide sequence ID" value="NZ_PUIB01000025.1"/>
</dbReference>
<sequence>MTFDEFENMLQDWLDEGRLEEVESLIPLVREADRAQCEELLDAYRVLFVGLEATAPQAATELVSAASGGSEQAAADNSRTSPAASKMLLALAACLALVAVVPGWMALNSGFEQTVATKTTPAIDPQASPISLPSLVESASPFSRRIEGGLTLFATASIEPLARGVANQTDTAFRSLNEVSRNLNPIDQPLAAYRDAAPLIETLTHGLLPGTRSLSSAFSVLQESAADPVPHANNTPQEPSANTTPEGSAVI</sequence>
<evidence type="ECO:0000256" key="1">
    <source>
        <dbReference type="SAM" id="MobiDB-lite"/>
    </source>
</evidence>
<dbReference type="EMBL" id="PUIB01000025">
    <property type="protein sequence ID" value="PQO28198.1"/>
    <property type="molecule type" value="Genomic_DNA"/>
</dbReference>
<organism evidence="2 3">
    <name type="scientific">Blastopirellula marina</name>
    <dbReference type="NCBI Taxonomy" id="124"/>
    <lineage>
        <taxon>Bacteria</taxon>
        <taxon>Pseudomonadati</taxon>
        <taxon>Planctomycetota</taxon>
        <taxon>Planctomycetia</taxon>
        <taxon>Pirellulales</taxon>
        <taxon>Pirellulaceae</taxon>
        <taxon>Blastopirellula</taxon>
    </lineage>
</organism>
<gene>
    <name evidence="2" type="ORF">C5Y98_25195</name>
</gene>
<accession>A0A2S8F7S0</accession>
<reference evidence="2 3" key="1">
    <citation type="submission" date="2018-02" db="EMBL/GenBank/DDBJ databases">
        <title>Comparative genomes isolates from brazilian mangrove.</title>
        <authorList>
            <person name="Araujo J.E."/>
            <person name="Taketani R.G."/>
            <person name="Silva M.C.P."/>
            <person name="Loureco M.V."/>
            <person name="Andreote F.D."/>
        </authorList>
    </citation>
    <scope>NUCLEOTIDE SEQUENCE [LARGE SCALE GENOMIC DNA]</scope>
    <source>
        <strain evidence="2 3">NAP PRIS-MGV</strain>
    </source>
</reference>
<evidence type="ECO:0000313" key="3">
    <source>
        <dbReference type="Proteomes" id="UP000239388"/>
    </source>
</evidence>
<protein>
    <submittedName>
        <fullName evidence="2">Uncharacterized protein</fullName>
    </submittedName>
</protein>
<feature type="compositionally biased region" description="Polar residues" evidence="1">
    <location>
        <begin position="232"/>
        <end position="251"/>
    </location>
</feature>
<dbReference type="OrthoDB" id="280784at2"/>